<dbReference type="EMBL" id="VDCS01000009">
    <property type="protein sequence ID" value="TNJ43685.1"/>
    <property type="molecule type" value="Genomic_DNA"/>
</dbReference>
<evidence type="ECO:0000256" key="3">
    <source>
        <dbReference type="ARBA" id="ARBA00022982"/>
    </source>
</evidence>
<gene>
    <name evidence="6" type="primary">azu</name>
    <name evidence="6" type="ORF">FGF67_09940</name>
</gene>
<reference evidence="6 7" key="1">
    <citation type="submission" date="2019-05" db="EMBL/GenBank/DDBJ databases">
        <title>Tamlana fucoidanivorans sp. nov., isolated from the surface of algae collected from Fujian province in China.</title>
        <authorList>
            <person name="Li J."/>
        </authorList>
    </citation>
    <scope>NUCLEOTIDE SEQUENCE [LARGE SCALE GENOMIC DNA]</scope>
    <source>
        <strain evidence="6 7">CW2-9</strain>
    </source>
</reference>
<dbReference type="OrthoDB" id="9814063at2"/>
<evidence type="ECO:0000259" key="5">
    <source>
        <dbReference type="Pfam" id="PF00127"/>
    </source>
</evidence>
<organism evidence="6 7">
    <name type="scientific">Allotamlana fucoidanivorans</name>
    <dbReference type="NCBI Taxonomy" id="2583814"/>
    <lineage>
        <taxon>Bacteria</taxon>
        <taxon>Pseudomonadati</taxon>
        <taxon>Bacteroidota</taxon>
        <taxon>Flavobacteriia</taxon>
        <taxon>Flavobacteriales</taxon>
        <taxon>Flavobacteriaceae</taxon>
        <taxon>Allotamlana</taxon>
    </lineage>
</organism>
<dbReference type="RefSeq" id="WP_139697293.1">
    <property type="nucleotide sequence ID" value="NZ_CP074074.1"/>
</dbReference>
<keyword evidence="2" id="KW-0479">Metal-binding</keyword>
<evidence type="ECO:0000256" key="4">
    <source>
        <dbReference type="ARBA" id="ARBA00023008"/>
    </source>
</evidence>
<dbReference type="GO" id="GO:0009055">
    <property type="term" value="F:electron transfer activity"/>
    <property type="evidence" value="ECO:0007669"/>
    <property type="project" value="InterPro"/>
</dbReference>
<dbReference type="PROSITE" id="PS00196">
    <property type="entry name" value="COPPER_BLUE"/>
    <property type="match status" value="1"/>
</dbReference>
<comment type="caution">
    <text evidence="6">The sequence shown here is derived from an EMBL/GenBank/DDBJ whole genome shotgun (WGS) entry which is preliminary data.</text>
</comment>
<keyword evidence="1" id="KW-0813">Transport</keyword>
<dbReference type="Gene3D" id="2.60.40.420">
    <property type="entry name" value="Cupredoxins - blue copper proteins"/>
    <property type="match status" value="1"/>
</dbReference>
<keyword evidence="4" id="KW-0186">Copper</keyword>
<dbReference type="InterPro" id="IPR008972">
    <property type="entry name" value="Cupredoxin"/>
</dbReference>
<dbReference type="InterPro" id="IPR028871">
    <property type="entry name" value="BlueCu_1_BS"/>
</dbReference>
<evidence type="ECO:0000256" key="2">
    <source>
        <dbReference type="ARBA" id="ARBA00022723"/>
    </source>
</evidence>
<dbReference type="PROSITE" id="PS51257">
    <property type="entry name" value="PROKAR_LIPOPROTEIN"/>
    <property type="match status" value="1"/>
</dbReference>
<keyword evidence="7" id="KW-1185">Reference proteome</keyword>
<dbReference type="PANTHER" id="PTHR38439:SF2">
    <property type="entry name" value="OUTER MEMBRANE PROTEIN H.8"/>
    <property type="match status" value="1"/>
</dbReference>
<dbReference type="Pfam" id="PF00127">
    <property type="entry name" value="Copper-bind"/>
    <property type="match status" value="1"/>
</dbReference>
<proteinExistence type="predicted"/>
<evidence type="ECO:0000313" key="6">
    <source>
        <dbReference type="EMBL" id="TNJ43685.1"/>
    </source>
</evidence>
<dbReference type="NCBIfam" id="TIGR02695">
    <property type="entry name" value="azurin"/>
    <property type="match status" value="1"/>
</dbReference>
<evidence type="ECO:0000256" key="1">
    <source>
        <dbReference type="ARBA" id="ARBA00022448"/>
    </source>
</evidence>
<name>A0A5C4SKC3_9FLAO</name>
<accession>A0A5C4SKC3</accession>
<feature type="domain" description="Blue (type 1) copper" evidence="5">
    <location>
        <begin position="52"/>
        <end position="169"/>
    </location>
</feature>
<protein>
    <submittedName>
        <fullName evidence="6">Azurin</fullName>
    </submittedName>
</protein>
<sequence length="169" mass="18571">MKTFKHLILAVFSCFIMVSCGDKKDKKKEGFSYENKAETTNEVKNDINDVVITANDAMQFNKKEIRVKAGAPVKITLKHLGKMDKNVMGHNFVLLKSGTDLVAFGNKAATSKETEYIPEAGKDVIAHTKLIGGGETAVVEFEAPAKGTYEFLCSFPGHYAIMKGTFIVE</sequence>
<dbReference type="InterPro" id="IPR000923">
    <property type="entry name" value="BlueCu_1"/>
</dbReference>
<dbReference type="PANTHER" id="PTHR38439">
    <property type="entry name" value="AURACYANIN-B"/>
    <property type="match status" value="1"/>
</dbReference>
<dbReference type="AlphaFoldDB" id="A0A5C4SKC3"/>
<dbReference type="Proteomes" id="UP000308713">
    <property type="component" value="Unassembled WGS sequence"/>
</dbReference>
<dbReference type="InterPro" id="IPR014068">
    <property type="entry name" value="Azurin"/>
</dbReference>
<dbReference type="GO" id="GO:0005507">
    <property type="term" value="F:copper ion binding"/>
    <property type="evidence" value="ECO:0007669"/>
    <property type="project" value="InterPro"/>
</dbReference>
<keyword evidence="3" id="KW-0249">Electron transport</keyword>
<evidence type="ECO:0000313" key="7">
    <source>
        <dbReference type="Proteomes" id="UP000308713"/>
    </source>
</evidence>
<dbReference type="CDD" id="cd13922">
    <property type="entry name" value="Azurin"/>
    <property type="match status" value="1"/>
</dbReference>
<dbReference type="InterPro" id="IPR050845">
    <property type="entry name" value="Cu-binding_ET"/>
</dbReference>
<dbReference type="SUPFAM" id="SSF49503">
    <property type="entry name" value="Cupredoxins"/>
    <property type="match status" value="1"/>
</dbReference>